<dbReference type="InterPro" id="IPR006158">
    <property type="entry name" value="Cobalamin-bd"/>
</dbReference>
<feature type="compositionally biased region" description="Polar residues" evidence="21">
    <location>
        <begin position="599"/>
        <end position="612"/>
    </location>
</feature>
<dbReference type="SUPFAM" id="SSF52242">
    <property type="entry name" value="Cobalamin (vitamin B12)-binding domain"/>
    <property type="match status" value="1"/>
</dbReference>
<evidence type="ECO:0000256" key="14">
    <source>
        <dbReference type="ARBA" id="ARBA00022723"/>
    </source>
</evidence>
<dbReference type="PROSITE" id="PS50970">
    <property type="entry name" value="HCY"/>
    <property type="match status" value="1"/>
</dbReference>
<evidence type="ECO:0000259" key="24">
    <source>
        <dbReference type="PROSITE" id="PS51332"/>
    </source>
</evidence>
<keyword evidence="12 20" id="KW-0808">Transferase</keyword>
<dbReference type="InterPro" id="IPR017215">
    <property type="entry name" value="MetH_bac"/>
</dbReference>
<dbReference type="NCBIfam" id="NF005719">
    <property type="entry name" value="PRK07535.1"/>
    <property type="match status" value="1"/>
</dbReference>
<dbReference type="InterPro" id="IPR036724">
    <property type="entry name" value="Cobalamin-bd_sf"/>
</dbReference>
<dbReference type="Pfam" id="PF02607">
    <property type="entry name" value="B12-binding_2"/>
    <property type="match status" value="1"/>
</dbReference>
<evidence type="ECO:0000256" key="12">
    <source>
        <dbReference type="ARBA" id="ARBA00022679"/>
    </source>
</evidence>
<name>A0A1M6WWQ6_9FIRM</name>
<evidence type="ECO:0000259" key="22">
    <source>
        <dbReference type="PROSITE" id="PS50970"/>
    </source>
</evidence>
<evidence type="ECO:0000313" key="27">
    <source>
        <dbReference type="Proteomes" id="UP000184386"/>
    </source>
</evidence>
<keyword evidence="13" id="KW-0949">S-adenosyl-L-methionine</keyword>
<evidence type="ECO:0000256" key="5">
    <source>
        <dbReference type="ARBA" id="ARBA00010398"/>
    </source>
</evidence>
<dbReference type="InterPro" id="IPR036589">
    <property type="entry name" value="HCY_dom_sf"/>
</dbReference>
<keyword evidence="14 20" id="KW-0479">Metal-binding</keyword>
<evidence type="ECO:0000256" key="1">
    <source>
        <dbReference type="ARBA" id="ARBA00001700"/>
    </source>
</evidence>
<feature type="binding site" evidence="20">
    <location>
        <position position="278"/>
    </location>
    <ligand>
        <name>Zn(2+)</name>
        <dbReference type="ChEBI" id="CHEBI:29105"/>
    </ligand>
</feature>
<dbReference type="InterPro" id="IPR000489">
    <property type="entry name" value="Pterin-binding_dom"/>
</dbReference>
<evidence type="ECO:0000256" key="21">
    <source>
        <dbReference type="SAM" id="MobiDB-lite"/>
    </source>
</evidence>
<accession>A0A1M6WWQ6</accession>
<dbReference type="PROSITE" id="PS51332">
    <property type="entry name" value="B12_BINDING"/>
    <property type="match status" value="1"/>
</dbReference>
<evidence type="ECO:0000256" key="13">
    <source>
        <dbReference type="ARBA" id="ARBA00022691"/>
    </source>
</evidence>
<dbReference type="GO" id="GO:0050667">
    <property type="term" value="P:homocysteine metabolic process"/>
    <property type="evidence" value="ECO:0007669"/>
    <property type="project" value="TreeGrafter"/>
</dbReference>
<keyword evidence="10" id="KW-0028">Amino-acid biosynthesis</keyword>
<keyword evidence="27" id="KW-1185">Reference proteome</keyword>
<keyword evidence="17" id="KW-0170">Cobalt</keyword>
<feature type="binding site" evidence="20">
    <location>
        <position position="279"/>
    </location>
    <ligand>
        <name>Zn(2+)</name>
        <dbReference type="ChEBI" id="CHEBI:29105"/>
    </ligand>
</feature>
<keyword evidence="9 20" id="KW-0489">Methyltransferase</keyword>
<comment type="similarity">
    <text evidence="5">Belongs to the vitamin-B12 dependent methionine synthase family.</text>
</comment>
<dbReference type="EMBL" id="FRAC01000021">
    <property type="protein sequence ID" value="SHK98084.1"/>
    <property type="molecule type" value="Genomic_DNA"/>
</dbReference>
<dbReference type="Proteomes" id="UP000184386">
    <property type="component" value="Unassembled WGS sequence"/>
</dbReference>
<evidence type="ECO:0000313" key="26">
    <source>
        <dbReference type="EMBL" id="SHK98084.1"/>
    </source>
</evidence>
<feature type="domain" description="Hcy-binding" evidence="22">
    <location>
        <begin position="3"/>
        <end position="293"/>
    </location>
</feature>
<evidence type="ECO:0000256" key="8">
    <source>
        <dbReference type="ARBA" id="ARBA00013998"/>
    </source>
</evidence>
<evidence type="ECO:0000256" key="4">
    <source>
        <dbReference type="ARBA" id="ARBA00005178"/>
    </source>
</evidence>
<keyword evidence="11" id="KW-0846">Cobalamin</keyword>
<evidence type="ECO:0000256" key="2">
    <source>
        <dbReference type="ARBA" id="ARBA00001947"/>
    </source>
</evidence>
<dbReference type="InterPro" id="IPR003759">
    <property type="entry name" value="Cbl-bd_cap"/>
</dbReference>
<evidence type="ECO:0000256" key="18">
    <source>
        <dbReference type="ARBA" id="ARBA00025552"/>
    </source>
</evidence>
<dbReference type="SUPFAM" id="SSF51717">
    <property type="entry name" value="Dihydropteroate synthetase-like"/>
    <property type="match status" value="1"/>
</dbReference>
<feature type="domain" description="B12-binding" evidence="24">
    <location>
        <begin position="717"/>
        <end position="838"/>
    </location>
</feature>
<comment type="cofactor">
    <cofactor evidence="2 20">
        <name>Zn(2+)</name>
        <dbReference type="ChEBI" id="CHEBI:29105"/>
    </cofactor>
</comment>
<dbReference type="GO" id="GO:0031419">
    <property type="term" value="F:cobalamin binding"/>
    <property type="evidence" value="ECO:0007669"/>
    <property type="project" value="UniProtKB-KW"/>
</dbReference>
<dbReference type="PROSITE" id="PS51337">
    <property type="entry name" value="B12_BINDING_NTER"/>
    <property type="match status" value="1"/>
</dbReference>
<evidence type="ECO:0000259" key="23">
    <source>
        <dbReference type="PROSITE" id="PS50972"/>
    </source>
</evidence>
<evidence type="ECO:0000256" key="15">
    <source>
        <dbReference type="ARBA" id="ARBA00022833"/>
    </source>
</evidence>
<dbReference type="SMART" id="SM01018">
    <property type="entry name" value="B12-binding_2"/>
    <property type="match status" value="1"/>
</dbReference>
<dbReference type="CDD" id="cd02070">
    <property type="entry name" value="corrinoid_protein_B12-BD"/>
    <property type="match status" value="1"/>
</dbReference>
<dbReference type="UniPathway" id="UPA00051">
    <property type="reaction ID" value="UER00081"/>
</dbReference>
<keyword evidence="15 20" id="KW-0862">Zinc</keyword>
<dbReference type="GO" id="GO:0046653">
    <property type="term" value="P:tetrahydrofolate metabolic process"/>
    <property type="evidence" value="ECO:0007669"/>
    <property type="project" value="TreeGrafter"/>
</dbReference>
<dbReference type="GO" id="GO:0032259">
    <property type="term" value="P:methylation"/>
    <property type="evidence" value="ECO:0007669"/>
    <property type="project" value="UniProtKB-KW"/>
</dbReference>
<evidence type="ECO:0000256" key="19">
    <source>
        <dbReference type="ARBA" id="ARBA00031040"/>
    </source>
</evidence>
<dbReference type="Gene3D" id="1.10.1240.10">
    <property type="entry name" value="Methionine synthase domain"/>
    <property type="match status" value="1"/>
</dbReference>
<dbReference type="SUPFAM" id="SSF82282">
    <property type="entry name" value="Homocysteine S-methyltransferase"/>
    <property type="match status" value="1"/>
</dbReference>
<dbReference type="OrthoDB" id="9803687at2"/>
<dbReference type="SUPFAM" id="SSF47644">
    <property type="entry name" value="Methionine synthase domain"/>
    <property type="match status" value="1"/>
</dbReference>
<evidence type="ECO:0000256" key="11">
    <source>
        <dbReference type="ARBA" id="ARBA00022628"/>
    </source>
</evidence>
<dbReference type="STRING" id="1121322.SAMN02745136_03790"/>
<comment type="similarity">
    <text evidence="6">Belongs to the methylamine corrinoid protein family.</text>
</comment>
<comment type="function">
    <text evidence="18">Catalyzes the transfer of a methyl group from methyl-cobalamin to homocysteine, yielding enzyme-bound cob(I)alamin and methionine. Subsequently, remethylates the cofactor using methyltetrahydrofolate.</text>
</comment>
<dbReference type="InterPro" id="IPR036594">
    <property type="entry name" value="Meth_synthase_dom"/>
</dbReference>
<keyword evidence="16" id="KW-0486">Methionine biosynthesis</keyword>
<feature type="binding site" evidence="20">
    <location>
        <position position="213"/>
    </location>
    <ligand>
        <name>Zn(2+)</name>
        <dbReference type="ChEBI" id="CHEBI:29105"/>
    </ligand>
</feature>
<dbReference type="GO" id="GO:0008705">
    <property type="term" value="F:methionine synthase activity"/>
    <property type="evidence" value="ECO:0007669"/>
    <property type="project" value="UniProtKB-EC"/>
</dbReference>
<organism evidence="26 27">
    <name type="scientific">Anaerocolumna jejuensis DSM 15929</name>
    <dbReference type="NCBI Taxonomy" id="1121322"/>
    <lineage>
        <taxon>Bacteria</taxon>
        <taxon>Bacillati</taxon>
        <taxon>Bacillota</taxon>
        <taxon>Clostridia</taxon>
        <taxon>Lachnospirales</taxon>
        <taxon>Lachnospiraceae</taxon>
        <taxon>Anaerocolumna</taxon>
    </lineage>
</organism>
<evidence type="ECO:0000259" key="25">
    <source>
        <dbReference type="PROSITE" id="PS51337"/>
    </source>
</evidence>
<evidence type="ECO:0000256" key="10">
    <source>
        <dbReference type="ARBA" id="ARBA00022605"/>
    </source>
</evidence>
<feature type="domain" description="B12-binding N-terminal" evidence="25">
    <location>
        <begin position="621"/>
        <end position="715"/>
    </location>
</feature>
<proteinExistence type="inferred from homology"/>
<sequence>MTKLEFRELTKQKIILLDGATGSNMQKAGMPVGVCPEEWILKNPEVLIKLQREYIEAGTDILYAPTFTGNRIKLTEYGLEGRISEMNQELVKLSKQAVLEAKADRKVYIAGDITMTGQQLYPVGTLRFEELVEVYKEQIAYLLLGGADLFVIETMMSLQECRAALLAVKETCDLPVMITLTFNENNRTLYGTDPVTAITVLQKMGADAVGVNCSTGPEGMYEIVKEMKRYASVPIIAKPNAGLPQLINDETVFTMESEEFARETIRLAEAGAGIIGGCCGTTPKHLEVLHNAVRGLIPPALKPERVRILTTERRALKIPDSGKFLVIGERINPTGKKALQEELRQGDFQMVADFARKQEEDGADILDVNMGMNGIDEKETMVDAVYEITGFSGLPLSIDSSHVNVIEAALRIYPGRALINSVSLEKEKLEKLLPLARKYGAMFILLPLSDKGLPKDIEEKKEIIHTILNAAEENGLTREDIVVDGLVNTVGANKEAALQTLETIRYCKEELGLATVVGLSNISFGLPERQFVNSTFLALAIREGLTMAIANPSQELLMNTAFAADLLAAKEEADIRYIRRVTERPATVITQKGDASPNADKNSSTAGNQAISSGKPGEDENLSEALKNKTFHQVYEAVIKGNKRDILNKVKEVLKEDVKPSFVLDELLIPAINDVGKLFDKQVYFLPQLISSAETMKTAIDFLEPLLKEGKEEKKKLATVVIATVSGDVHDIGKNLVVLMLKNYGFEVIDLGKDVPSEKIIETAREYDADIIALSALMTTTMLEMKKVIALKKETGIKARIIIGGAVITQSYADEIGADGYAKDAGETVAVVKRLMGL</sequence>
<dbReference type="PIRSF" id="PIRSF037472">
    <property type="entry name" value="DHPS_mtfrase"/>
    <property type="match status" value="1"/>
</dbReference>
<comment type="pathway">
    <text evidence="4">Amino-acid biosynthesis; L-methionine biosynthesis via de novo pathway; L-methionine from L-homocysteine (MetH route): step 1/1.</text>
</comment>
<dbReference type="Pfam" id="PF02574">
    <property type="entry name" value="S-methyl_trans"/>
    <property type="match status" value="1"/>
</dbReference>
<dbReference type="PROSITE" id="PS50972">
    <property type="entry name" value="PTERIN_BINDING"/>
    <property type="match status" value="1"/>
</dbReference>
<evidence type="ECO:0000256" key="3">
    <source>
        <dbReference type="ARBA" id="ARBA00001956"/>
    </source>
</evidence>
<dbReference type="EC" id="2.1.1.13" evidence="7"/>
<feature type="domain" description="Pterin-binding" evidence="23">
    <location>
        <begin position="324"/>
        <end position="590"/>
    </location>
</feature>
<dbReference type="PANTHER" id="PTHR45833">
    <property type="entry name" value="METHIONINE SYNTHASE"/>
    <property type="match status" value="1"/>
</dbReference>
<feature type="region of interest" description="Disordered" evidence="21">
    <location>
        <begin position="588"/>
        <end position="621"/>
    </location>
</feature>
<evidence type="ECO:0000256" key="9">
    <source>
        <dbReference type="ARBA" id="ARBA00022603"/>
    </source>
</evidence>
<evidence type="ECO:0000256" key="20">
    <source>
        <dbReference type="PROSITE-ProRule" id="PRU00333"/>
    </source>
</evidence>
<evidence type="ECO:0000256" key="6">
    <source>
        <dbReference type="ARBA" id="ARBA00010854"/>
    </source>
</evidence>
<dbReference type="InterPro" id="IPR050554">
    <property type="entry name" value="Met_Synthase/Corrinoid"/>
</dbReference>
<evidence type="ECO:0000256" key="16">
    <source>
        <dbReference type="ARBA" id="ARBA00023167"/>
    </source>
</evidence>
<dbReference type="RefSeq" id="WP_073278507.1">
    <property type="nucleotide sequence ID" value="NZ_FRAC01000021.1"/>
</dbReference>
<dbReference type="Gene3D" id="3.20.20.20">
    <property type="entry name" value="Dihydropteroate synthase-like"/>
    <property type="match status" value="1"/>
</dbReference>
<dbReference type="InterPro" id="IPR011005">
    <property type="entry name" value="Dihydropteroate_synth-like_sf"/>
</dbReference>
<dbReference type="Gene3D" id="3.20.20.330">
    <property type="entry name" value="Homocysteine-binding-like domain"/>
    <property type="match status" value="1"/>
</dbReference>
<protein>
    <recommendedName>
        <fullName evidence="8">Methionine synthase</fullName>
        <ecNumber evidence="7">2.1.1.13</ecNumber>
    </recommendedName>
    <alternativeName>
        <fullName evidence="19">5-methyltetrahydrofolate--homocysteine methyltransferase</fullName>
    </alternativeName>
</protein>
<comment type="cofactor">
    <cofactor evidence="3">
        <name>methylcob(III)alamin</name>
        <dbReference type="ChEBI" id="CHEBI:28115"/>
    </cofactor>
</comment>
<dbReference type="FunFam" id="3.40.50.280:FF:000003">
    <property type="entry name" value="Dimethylamine methyltransferase corrinoid protein"/>
    <property type="match status" value="1"/>
</dbReference>
<evidence type="ECO:0000256" key="17">
    <source>
        <dbReference type="ARBA" id="ARBA00023285"/>
    </source>
</evidence>
<dbReference type="GO" id="GO:0005829">
    <property type="term" value="C:cytosol"/>
    <property type="evidence" value="ECO:0007669"/>
    <property type="project" value="TreeGrafter"/>
</dbReference>
<reference evidence="26 27" key="1">
    <citation type="submission" date="2016-11" db="EMBL/GenBank/DDBJ databases">
        <authorList>
            <person name="Jaros S."/>
            <person name="Januszkiewicz K."/>
            <person name="Wedrychowicz H."/>
        </authorList>
    </citation>
    <scope>NUCLEOTIDE SEQUENCE [LARGE SCALE GENOMIC DNA]</scope>
    <source>
        <strain evidence="26 27">DSM 15929</strain>
    </source>
</reference>
<dbReference type="GO" id="GO:0046872">
    <property type="term" value="F:metal ion binding"/>
    <property type="evidence" value="ECO:0007669"/>
    <property type="project" value="UniProtKB-KW"/>
</dbReference>
<dbReference type="Pfam" id="PF02310">
    <property type="entry name" value="B12-binding"/>
    <property type="match status" value="1"/>
</dbReference>
<comment type="catalytic activity">
    <reaction evidence="1">
        <text>(6S)-5-methyl-5,6,7,8-tetrahydrofolate + L-homocysteine = (6S)-5,6,7,8-tetrahydrofolate + L-methionine</text>
        <dbReference type="Rhea" id="RHEA:11172"/>
        <dbReference type="ChEBI" id="CHEBI:18608"/>
        <dbReference type="ChEBI" id="CHEBI:57453"/>
        <dbReference type="ChEBI" id="CHEBI:57844"/>
        <dbReference type="ChEBI" id="CHEBI:58199"/>
        <dbReference type="EC" id="2.1.1.13"/>
    </reaction>
</comment>
<evidence type="ECO:0000256" key="7">
    <source>
        <dbReference type="ARBA" id="ARBA00012032"/>
    </source>
</evidence>
<dbReference type="Gene3D" id="3.40.50.280">
    <property type="entry name" value="Cobalamin-binding domain"/>
    <property type="match status" value="1"/>
</dbReference>
<dbReference type="InterPro" id="IPR003726">
    <property type="entry name" value="HCY_dom"/>
</dbReference>
<dbReference type="Pfam" id="PF00809">
    <property type="entry name" value="Pterin_bind"/>
    <property type="match status" value="1"/>
</dbReference>
<dbReference type="AlphaFoldDB" id="A0A1M6WWQ6"/>
<gene>
    <name evidence="26" type="ORF">SAMN02745136_03790</name>
</gene>
<dbReference type="PANTHER" id="PTHR45833:SF1">
    <property type="entry name" value="METHIONINE SYNTHASE"/>
    <property type="match status" value="1"/>
</dbReference>